<comment type="caution">
    <text evidence="1">The sequence shown here is derived from an EMBL/GenBank/DDBJ whole genome shotgun (WGS) entry which is preliminary data.</text>
</comment>
<evidence type="ECO:0000313" key="2">
    <source>
        <dbReference type="Proteomes" id="UP001501326"/>
    </source>
</evidence>
<proteinExistence type="predicted"/>
<protein>
    <submittedName>
        <fullName evidence="1">Uncharacterized protein</fullName>
    </submittedName>
</protein>
<organism evidence="1 2">
    <name type="scientific">Pedococcus aerophilus</name>
    <dbReference type="NCBI Taxonomy" id="436356"/>
    <lineage>
        <taxon>Bacteria</taxon>
        <taxon>Bacillati</taxon>
        <taxon>Actinomycetota</taxon>
        <taxon>Actinomycetes</taxon>
        <taxon>Micrococcales</taxon>
        <taxon>Intrasporangiaceae</taxon>
        <taxon>Pedococcus</taxon>
    </lineage>
</organism>
<name>A0ABP6H689_9MICO</name>
<dbReference type="Proteomes" id="UP001501326">
    <property type="component" value="Unassembled WGS sequence"/>
</dbReference>
<sequence length="86" mass="9163">MPERIIHSTATMTTPAMPRATEMRNDIFIADHGSTRETVSLTRRARAAVAAVVAPDRVGAPVREDGASALRLIGPDSCPPGREVLV</sequence>
<gene>
    <name evidence="1" type="ORF">GCM10009867_21930</name>
</gene>
<accession>A0ABP6H689</accession>
<keyword evidence="2" id="KW-1185">Reference proteome</keyword>
<dbReference type="EMBL" id="BAAARN010000001">
    <property type="protein sequence ID" value="GAA2736713.1"/>
    <property type="molecule type" value="Genomic_DNA"/>
</dbReference>
<reference evidence="2" key="1">
    <citation type="journal article" date="2019" name="Int. J. Syst. Evol. Microbiol.">
        <title>The Global Catalogue of Microorganisms (GCM) 10K type strain sequencing project: providing services to taxonomists for standard genome sequencing and annotation.</title>
        <authorList>
            <consortium name="The Broad Institute Genomics Platform"/>
            <consortium name="The Broad Institute Genome Sequencing Center for Infectious Disease"/>
            <person name="Wu L."/>
            <person name="Ma J."/>
        </authorList>
    </citation>
    <scope>NUCLEOTIDE SEQUENCE [LARGE SCALE GENOMIC DNA]</scope>
    <source>
        <strain evidence="2">JCM 16378</strain>
    </source>
</reference>
<evidence type="ECO:0000313" key="1">
    <source>
        <dbReference type="EMBL" id="GAA2736713.1"/>
    </source>
</evidence>